<dbReference type="EMBL" id="CM046391">
    <property type="protein sequence ID" value="KAI8559526.1"/>
    <property type="molecule type" value="Genomic_DNA"/>
</dbReference>
<organism evidence="1 2">
    <name type="scientific">Rhododendron molle</name>
    <name type="common">Chinese azalea</name>
    <name type="synonym">Azalea mollis</name>
    <dbReference type="NCBI Taxonomy" id="49168"/>
    <lineage>
        <taxon>Eukaryota</taxon>
        <taxon>Viridiplantae</taxon>
        <taxon>Streptophyta</taxon>
        <taxon>Embryophyta</taxon>
        <taxon>Tracheophyta</taxon>
        <taxon>Spermatophyta</taxon>
        <taxon>Magnoliopsida</taxon>
        <taxon>eudicotyledons</taxon>
        <taxon>Gunneridae</taxon>
        <taxon>Pentapetalae</taxon>
        <taxon>asterids</taxon>
        <taxon>Ericales</taxon>
        <taxon>Ericaceae</taxon>
        <taxon>Ericoideae</taxon>
        <taxon>Rhodoreae</taxon>
        <taxon>Rhododendron</taxon>
    </lineage>
</organism>
<gene>
    <name evidence="1" type="ORF">RHMOL_Rhmol04G0180300</name>
</gene>
<keyword evidence="2" id="KW-1185">Reference proteome</keyword>
<evidence type="ECO:0000313" key="2">
    <source>
        <dbReference type="Proteomes" id="UP001062846"/>
    </source>
</evidence>
<proteinExistence type="predicted"/>
<protein>
    <submittedName>
        <fullName evidence="1">Uncharacterized protein</fullName>
    </submittedName>
</protein>
<accession>A0ACC0P1U6</accession>
<sequence length="179" mass="18718">MEIRGGDQQPMEATTSSGAMTIVGGDGEQGRDQEVGGEPVRRTPEPKDRATESVGAVKIVVEPMGSNTMARDSLIVEGNSGEAGGSGAEGGDAERIGSPSRDSTRGKGIVTGNEETTEALIPYREEDVLFRAVATAATSSSHRPITKYDIAEHLPNEALAKLLEDNPAIGELALKAKEE</sequence>
<name>A0ACC0P1U6_RHOML</name>
<reference evidence="1" key="1">
    <citation type="submission" date="2022-02" db="EMBL/GenBank/DDBJ databases">
        <title>Plant Genome Project.</title>
        <authorList>
            <person name="Zhang R.-G."/>
        </authorList>
    </citation>
    <scope>NUCLEOTIDE SEQUENCE</scope>
    <source>
        <strain evidence="1">AT1</strain>
    </source>
</reference>
<comment type="caution">
    <text evidence="1">The sequence shown here is derived from an EMBL/GenBank/DDBJ whole genome shotgun (WGS) entry which is preliminary data.</text>
</comment>
<evidence type="ECO:0000313" key="1">
    <source>
        <dbReference type="EMBL" id="KAI8559526.1"/>
    </source>
</evidence>
<dbReference type="Proteomes" id="UP001062846">
    <property type="component" value="Chromosome 4"/>
</dbReference>